<dbReference type="InterPro" id="IPR000073">
    <property type="entry name" value="AB_hydrolase_1"/>
</dbReference>
<dbReference type="InterPro" id="IPR050266">
    <property type="entry name" value="AB_hydrolase_sf"/>
</dbReference>
<dbReference type="Proteomes" id="UP000253782">
    <property type="component" value="Unassembled WGS sequence"/>
</dbReference>
<comment type="caution">
    <text evidence="2">The sequence shown here is derived from an EMBL/GenBank/DDBJ whole genome shotgun (WGS) entry which is preliminary data.</text>
</comment>
<dbReference type="SUPFAM" id="SSF53474">
    <property type="entry name" value="alpha/beta-Hydrolases"/>
    <property type="match status" value="1"/>
</dbReference>
<keyword evidence="3" id="KW-1185">Reference proteome</keyword>
<dbReference type="PRINTS" id="PR00111">
    <property type="entry name" value="ABHYDROLASE"/>
</dbReference>
<evidence type="ECO:0000313" key="3">
    <source>
        <dbReference type="Proteomes" id="UP000253782"/>
    </source>
</evidence>
<dbReference type="RefSeq" id="WP_114846941.1">
    <property type="nucleotide sequence ID" value="NZ_JBHSPE010000012.1"/>
</dbReference>
<dbReference type="InterPro" id="IPR029058">
    <property type="entry name" value="AB_hydrolase_fold"/>
</dbReference>
<gene>
    <name evidence="2" type="ORF">DVJ77_18165</name>
</gene>
<reference evidence="2 3" key="1">
    <citation type="submission" date="2018-07" db="EMBL/GenBank/DDBJ databases">
        <title>Dyella tabacisoli L4-6T, whole genome shotgun sequence.</title>
        <authorList>
            <person name="Zhou X.-K."/>
            <person name="Li W.-J."/>
            <person name="Duan Y.-Q."/>
        </authorList>
    </citation>
    <scope>NUCLEOTIDE SEQUENCE [LARGE SCALE GENOMIC DNA]</scope>
    <source>
        <strain evidence="2 3">L4-6</strain>
    </source>
</reference>
<dbReference type="PANTHER" id="PTHR43798:SF29">
    <property type="entry name" value="AB HYDROLASE-1 DOMAIN-CONTAINING PROTEIN"/>
    <property type="match status" value="1"/>
</dbReference>
<feature type="domain" description="AB hydrolase-1" evidence="1">
    <location>
        <begin position="22"/>
        <end position="257"/>
    </location>
</feature>
<proteinExistence type="predicted"/>
<name>A0A369UJD4_9GAMM</name>
<evidence type="ECO:0000259" key="1">
    <source>
        <dbReference type="Pfam" id="PF12697"/>
    </source>
</evidence>
<evidence type="ECO:0000313" key="2">
    <source>
        <dbReference type="EMBL" id="RDD80235.1"/>
    </source>
</evidence>
<protein>
    <submittedName>
        <fullName evidence="2">Alpha/beta fold hydrolase</fullName>
    </submittedName>
</protein>
<accession>A0A369UJD4</accession>
<dbReference type="AlphaFoldDB" id="A0A369UJD4"/>
<keyword evidence="2" id="KW-0378">Hydrolase</keyword>
<dbReference type="EMBL" id="QQAH01000019">
    <property type="protein sequence ID" value="RDD80235.1"/>
    <property type="molecule type" value="Genomic_DNA"/>
</dbReference>
<dbReference type="GO" id="GO:0016787">
    <property type="term" value="F:hydrolase activity"/>
    <property type="evidence" value="ECO:0007669"/>
    <property type="project" value="UniProtKB-KW"/>
</dbReference>
<dbReference type="OrthoDB" id="9793083at2"/>
<dbReference type="Gene3D" id="3.40.50.1820">
    <property type="entry name" value="alpha/beta hydrolase"/>
    <property type="match status" value="1"/>
</dbReference>
<sequence length="273" mass="29527">MPYVTIQGQPLHYIDEGAGETVLLGHGYLWDATMWRSQISALSRHYRVIAPDLWGHGLSGALPAGTADIADLAQQMLALLDALAIEQCSVVGLSVGGMWGVELALAQPARIKRMVLMDTYLGAEPEISRARYFGMLAGLEQTGVMSPPLLDAIVPLFFASDGDPDSILRKDFREALAAMPAKTLRESVVPLGRIIFGRRDRQAELGKLDRDNILVMCGAKDIPRPPAEARETAAAIGCDYVLVPQAGHSANIENPSFVCGILQSFLNDGIYIK</sequence>
<organism evidence="2 3">
    <name type="scientific">Dyella tabacisoli</name>
    <dbReference type="NCBI Taxonomy" id="2282381"/>
    <lineage>
        <taxon>Bacteria</taxon>
        <taxon>Pseudomonadati</taxon>
        <taxon>Pseudomonadota</taxon>
        <taxon>Gammaproteobacteria</taxon>
        <taxon>Lysobacterales</taxon>
        <taxon>Rhodanobacteraceae</taxon>
        <taxon>Dyella</taxon>
    </lineage>
</organism>
<dbReference type="Pfam" id="PF12697">
    <property type="entry name" value="Abhydrolase_6"/>
    <property type="match status" value="1"/>
</dbReference>
<dbReference type="PANTHER" id="PTHR43798">
    <property type="entry name" value="MONOACYLGLYCEROL LIPASE"/>
    <property type="match status" value="1"/>
</dbReference>